<dbReference type="PANTHER" id="PTHR44757">
    <property type="entry name" value="DIGUANYLATE CYCLASE DGCP"/>
    <property type="match status" value="1"/>
</dbReference>
<dbReference type="PANTHER" id="PTHR44757:SF2">
    <property type="entry name" value="BIOFILM ARCHITECTURE MAINTENANCE PROTEIN MBAA"/>
    <property type="match status" value="1"/>
</dbReference>
<sequence length="730" mass="84142">MGLGAIIFFGFIAICICIYLMKRIILKKEEYEKANKMSKRNYKRYNMAIEALNGSIWEWDDKSKILYLSSTIKDILQVKSNIDTFGKLFEFIVPKDRARVEEIISNICNNKIVEKFDIQYTFKNTKGKEIIINLNGIGRFKEGVFYLAGIINDITEKVKQQQLIEEGNKKYKLVVEGSSNIIFCIDIEKEKIIFDKKIVNYFQYNHDSCIGLHGEVIITLKQWEFFIFSKDIKSYREKIQKLLYGKDTVDYEVEYRLVSKENKIVWVHASGKRSIGDDGKMYVYGSLIDITDIKEKELKIYFMSYYDEVTGIANRRLFVENVNKSLESNKGNESIAIIFIDLDNFKYINDTYGHNLGDSLLEKFCEEMYGIIDENSHFARLGGDEFVIAKTKIKNNIEVEELIQAIIKRFNDSIKVDGKDVYCTLSIGVSLYPFDGENLDSLLKRADIAMYKAKANGKNRYQFFDINLLKEFNRDFEIEKGLRTALDKNEIIVLYQAKVNTFTEEVVGYESLARWNSSELGIVSPTEFIPIAERTGLIINIGKSIIEESIKRCKQLSLTTNKKFKIAINLSGIQIRDDEIVDFVSDTLKAYNLPPSYIEFEITESIIMKSVDKNIDILKKLKKIGVSIALDDFGTGYSSLSYLKILAIDVLKIDKSFIDGISIDKKSEYIIEKIVDLSHCLDIVVVAEGVETKKQVEYLKSIKCDIIQGYYYSKPKPFELAKKMMLIDLN</sequence>
<dbReference type="InterPro" id="IPR052155">
    <property type="entry name" value="Biofilm_reg_signaling"/>
</dbReference>
<organism evidence="6 7">
    <name type="scientific">Clostridium gasigenes</name>
    <dbReference type="NCBI Taxonomy" id="94869"/>
    <lineage>
        <taxon>Bacteria</taxon>
        <taxon>Bacillati</taxon>
        <taxon>Bacillota</taxon>
        <taxon>Clostridia</taxon>
        <taxon>Eubacteriales</taxon>
        <taxon>Clostridiaceae</taxon>
        <taxon>Clostridium</taxon>
    </lineage>
</organism>
<dbReference type="Proteomes" id="UP000198597">
    <property type="component" value="Unassembled WGS sequence"/>
</dbReference>
<dbReference type="InterPro" id="IPR043128">
    <property type="entry name" value="Rev_trsase/Diguanyl_cyclase"/>
</dbReference>
<dbReference type="EMBL" id="FNJM01000012">
    <property type="protein sequence ID" value="SDP68599.1"/>
    <property type="molecule type" value="Genomic_DNA"/>
</dbReference>
<dbReference type="PROSITE" id="PS50883">
    <property type="entry name" value="EAL"/>
    <property type="match status" value="1"/>
</dbReference>
<evidence type="ECO:0000259" key="2">
    <source>
        <dbReference type="PROSITE" id="PS50112"/>
    </source>
</evidence>
<name>A0A1H0UQT5_9CLOT</name>
<proteinExistence type="predicted"/>
<dbReference type="Pfam" id="PF00990">
    <property type="entry name" value="GGDEF"/>
    <property type="match status" value="1"/>
</dbReference>
<dbReference type="Gene3D" id="3.20.20.450">
    <property type="entry name" value="EAL domain"/>
    <property type="match status" value="1"/>
</dbReference>
<dbReference type="Gene3D" id="3.30.70.270">
    <property type="match status" value="1"/>
</dbReference>
<feature type="transmembrane region" description="Helical" evidence="1">
    <location>
        <begin position="6"/>
        <end position="26"/>
    </location>
</feature>
<dbReference type="Gene3D" id="3.30.450.20">
    <property type="entry name" value="PAS domain"/>
    <property type="match status" value="2"/>
</dbReference>
<dbReference type="AlphaFoldDB" id="A0A1H0UQT5"/>
<keyword evidence="7" id="KW-1185">Reference proteome</keyword>
<dbReference type="Pfam" id="PF08447">
    <property type="entry name" value="PAS_3"/>
    <property type="match status" value="1"/>
</dbReference>
<dbReference type="InterPro" id="IPR035965">
    <property type="entry name" value="PAS-like_dom_sf"/>
</dbReference>
<dbReference type="CDD" id="cd00130">
    <property type="entry name" value="PAS"/>
    <property type="match status" value="1"/>
</dbReference>
<protein>
    <submittedName>
        <fullName evidence="6">PAS domain S-box-containing protein/diguanylate cyclase (GGDEF) domain-containing protein</fullName>
    </submittedName>
</protein>
<dbReference type="Pfam" id="PF00563">
    <property type="entry name" value="EAL"/>
    <property type="match status" value="1"/>
</dbReference>
<dbReference type="STRING" id="94869.SAMN04488529_11237"/>
<dbReference type="SUPFAM" id="SSF55073">
    <property type="entry name" value="Nucleotide cyclase"/>
    <property type="match status" value="1"/>
</dbReference>
<dbReference type="InterPro" id="IPR035919">
    <property type="entry name" value="EAL_sf"/>
</dbReference>
<dbReference type="InterPro" id="IPR029787">
    <property type="entry name" value="Nucleotide_cyclase"/>
</dbReference>
<dbReference type="SUPFAM" id="SSF55785">
    <property type="entry name" value="PYP-like sensor domain (PAS domain)"/>
    <property type="match status" value="2"/>
</dbReference>
<dbReference type="CDD" id="cd01948">
    <property type="entry name" value="EAL"/>
    <property type="match status" value="1"/>
</dbReference>
<keyword evidence="1" id="KW-0812">Transmembrane</keyword>
<feature type="domain" description="GGDEF" evidence="5">
    <location>
        <begin position="333"/>
        <end position="466"/>
    </location>
</feature>
<dbReference type="InterPro" id="IPR001633">
    <property type="entry name" value="EAL_dom"/>
</dbReference>
<keyword evidence="1" id="KW-1133">Transmembrane helix</keyword>
<dbReference type="SUPFAM" id="SSF141868">
    <property type="entry name" value="EAL domain-like"/>
    <property type="match status" value="1"/>
</dbReference>
<dbReference type="Pfam" id="PF13426">
    <property type="entry name" value="PAS_9"/>
    <property type="match status" value="1"/>
</dbReference>
<evidence type="ECO:0000313" key="7">
    <source>
        <dbReference type="Proteomes" id="UP000198597"/>
    </source>
</evidence>
<dbReference type="SMART" id="SM00052">
    <property type="entry name" value="EAL"/>
    <property type="match status" value="1"/>
</dbReference>
<gene>
    <name evidence="6" type="ORF">SAMN04488529_11237</name>
</gene>
<evidence type="ECO:0000256" key="1">
    <source>
        <dbReference type="SAM" id="Phobius"/>
    </source>
</evidence>
<dbReference type="InterPro" id="IPR000014">
    <property type="entry name" value="PAS"/>
</dbReference>
<dbReference type="NCBIfam" id="TIGR00254">
    <property type="entry name" value="GGDEF"/>
    <property type="match status" value="1"/>
</dbReference>
<evidence type="ECO:0000259" key="5">
    <source>
        <dbReference type="PROSITE" id="PS50887"/>
    </source>
</evidence>
<evidence type="ECO:0000259" key="4">
    <source>
        <dbReference type="PROSITE" id="PS50883"/>
    </source>
</evidence>
<reference evidence="6 7" key="1">
    <citation type="submission" date="2016-10" db="EMBL/GenBank/DDBJ databases">
        <authorList>
            <person name="de Groot N.N."/>
        </authorList>
    </citation>
    <scope>NUCLEOTIDE SEQUENCE [LARGE SCALE GENOMIC DNA]</scope>
    <source>
        <strain evidence="6 7">DSM 12272</strain>
    </source>
</reference>
<accession>A0A1H0UQT5</accession>
<evidence type="ECO:0000259" key="3">
    <source>
        <dbReference type="PROSITE" id="PS50113"/>
    </source>
</evidence>
<dbReference type="SMART" id="SM00091">
    <property type="entry name" value="PAS"/>
    <property type="match status" value="1"/>
</dbReference>
<dbReference type="CDD" id="cd01949">
    <property type="entry name" value="GGDEF"/>
    <property type="match status" value="1"/>
</dbReference>
<dbReference type="PROSITE" id="PS50113">
    <property type="entry name" value="PAC"/>
    <property type="match status" value="1"/>
</dbReference>
<feature type="domain" description="PAS" evidence="2">
    <location>
        <begin position="41"/>
        <end position="111"/>
    </location>
</feature>
<keyword evidence="1" id="KW-0472">Membrane</keyword>
<evidence type="ECO:0000313" key="6">
    <source>
        <dbReference type="EMBL" id="SDP68599.1"/>
    </source>
</evidence>
<dbReference type="SMART" id="SM00267">
    <property type="entry name" value="GGDEF"/>
    <property type="match status" value="1"/>
</dbReference>
<dbReference type="InterPro" id="IPR000160">
    <property type="entry name" value="GGDEF_dom"/>
</dbReference>
<dbReference type="PROSITE" id="PS50887">
    <property type="entry name" value="GGDEF"/>
    <property type="match status" value="1"/>
</dbReference>
<feature type="domain" description="PAC" evidence="3">
    <location>
        <begin position="251"/>
        <end position="302"/>
    </location>
</feature>
<dbReference type="PROSITE" id="PS50112">
    <property type="entry name" value="PAS"/>
    <property type="match status" value="1"/>
</dbReference>
<dbReference type="NCBIfam" id="TIGR00229">
    <property type="entry name" value="sensory_box"/>
    <property type="match status" value="2"/>
</dbReference>
<dbReference type="InterPro" id="IPR013655">
    <property type="entry name" value="PAS_fold_3"/>
</dbReference>
<dbReference type="InterPro" id="IPR000700">
    <property type="entry name" value="PAS-assoc_C"/>
</dbReference>
<feature type="domain" description="EAL" evidence="4">
    <location>
        <begin position="475"/>
        <end position="729"/>
    </location>
</feature>